<dbReference type="OrthoDB" id="9800797at2"/>
<name>A0A1H0A378_9FIRM</name>
<dbReference type="EMBL" id="FNID01000015">
    <property type="protein sequence ID" value="SDN28282.1"/>
    <property type="molecule type" value="Genomic_DNA"/>
</dbReference>
<organism evidence="2 3">
    <name type="scientific">Acetanaerobacterium elongatum</name>
    <dbReference type="NCBI Taxonomy" id="258515"/>
    <lineage>
        <taxon>Bacteria</taxon>
        <taxon>Bacillati</taxon>
        <taxon>Bacillota</taxon>
        <taxon>Clostridia</taxon>
        <taxon>Eubacteriales</taxon>
        <taxon>Oscillospiraceae</taxon>
        <taxon>Acetanaerobacterium</taxon>
    </lineage>
</organism>
<dbReference type="InterPro" id="IPR058595">
    <property type="entry name" value="Avidin-like"/>
</dbReference>
<dbReference type="InterPro" id="IPR000182">
    <property type="entry name" value="GNAT_dom"/>
</dbReference>
<gene>
    <name evidence="2" type="ORF">SAMN05192585_11524</name>
</gene>
<evidence type="ECO:0000313" key="2">
    <source>
        <dbReference type="EMBL" id="SDN28282.1"/>
    </source>
</evidence>
<proteinExistence type="predicted"/>
<feature type="domain" description="N-acetyltransferase" evidence="1">
    <location>
        <begin position="1"/>
        <end position="152"/>
    </location>
</feature>
<keyword evidence="3" id="KW-1185">Reference proteome</keyword>
<keyword evidence="2" id="KW-0687">Ribonucleoprotein</keyword>
<dbReference type="SUPFAM" id="SSF55729">
    <property type="entry name" value="Acyl-CoA N-acyltransferases (Nat)"/>
    <property type="match status" value="1"/>
</dbReference>
<dbReference type="RefSeq" id="WP_092639932.1">
    <property type="nucleotide sequence ID" value="NZ_FNID01000015.1"/>
</dbReference>
<dbReference type="GO" id="GO:0016747">
    <property type="term" value="F:acyltransferase activity, transferring groups other than amino-acyl groups"/>
    <property type="evidence" value="ECO:0007669"/>
    <property type="project" value="InterPro"/>
</dbReference>
<dbReference type="Pfam" id="PF13673">
    <property type="entry name" value="Acetyltransf_10"/>
    <property type="match status" value="1"/>
</dbReference>
<dbReference type="STRING" id="258515.SAMN05192585_11524"/>
<dbReference type="GO" id="GO:0005840">
    <property type="term" value="C:ribosome"/>
    <property type="evidence" value="ECO:0007669"/>
    <property type="project" value="UniProtKB-KW"/>
</dbReference>
<protein>
    <submittedName>
        <fullName evidence="2">Ribosomal protein S18 acetylase RimI</fullName>
    </submittedName>
</protein>
<sequence>MNIQPASSGDLRIVHGIVTHTIQAVYPRYYPGEVVEFFLNHHREENILIDLQNGKTYLVTDNQKIVGTGSLDKNHITRVFVLPEHQGKGYGTYLMDYLEGMIAKDYPAAILDASQPAMGLYLKRGYITTENLQIVAAHNRVLCYPAMQKLLPFAEASPEEFSYDGRTFLAVENSENGEVSQKTIFRYHQNDDTVWAEYSGGEISKGLLIGKVQNGGLSFTYQHINHQGRLRMGKCLSRPQLLPDGRLRLNERWQWLNGDCTAGSSIVEEIPD</sequence>
<dbReference type="Gene3D" id="3.40.630.30">
    <property type="match status" value="1"/>
</dbReference>
<dbReference type="Proteomes" id="UP000199182">
    <property type="component" value="Unassembled WGS sequence"/>
</dbReference>
<dbReference type="Pfam" id="PF26421">
    <property type="entry name" value="Avidin_like"/>
    <property type="match status" value="1"/>
</dbReference>
<dbReference type="CDD" id="cd04301">
    <property type="entry name" value="NAT_SF"/>
    <property type="match status" value="1"/>
</dbReference>
<dbReference type="InterPro" id="IPR016181">
    <property type="entry name" value="Acyl_CoA_acyltransferase"/>
</dbReference>
<dbReference type="PROSITE" id="PS51186">
    <property type="entry name" value="GNAT"/>
    <property type="match status" value="1"/>
</dbReference>
<evidence type="ECO:0000259" key="1">
    <source>
        <dbReference type="PROSITE" id="PS51186"/>
    </source>
</evidence>
<dbReference type="AlphaFoldDB" id="A0A1H0A378"/>
<evidence type="ECO:0000313" key="3">
    <source>
        <dbReference type="Proteomes" id="UP000199182"/>
    </source>
</evidence>
<keyword evidence="2" id="KW-0689">Ribosomal protein</keyword>
<reference evidence="2 3" key="1">
    <citation type="submission" date="2016-10" db="EMBL/GenBank/DDBJ databases">
        <authorList>
            <person name="de Groot N.N."/>
        </authorList>
    </citation>
    <scope>NUCLEOTIDE SEQUENCE [LARGE SCALE GENOMIC DNA]</scope>
    <source>
        <strain evidence="2 3">CGMCC 1.5012</strain>
    </source>
</reference>
<accession>A0A1H0A378</accession>